<protein>
    <submittedName>
        <fullName evidence="1">Uncharacterized protein</fullName>
    </submittedName>
</protein>
<proteinExistence type="predicted"/>
<gene>
    <name evidence="1" type="ORF">CORMATOL_00035</name>
</gene>
<evidence type="ECO:0000313" key="1">
    <source>
        <dbReference type="EMBL" id="EEG28383.1"/>
    </source>
</evidence>
<organism evidence="1 2">
    <name type="scientific">Corynebacterium matruchotii ATCC 33806</name>
    <dbReference type="NCBI Taxonomy" id="566549"/>
    <lineage>
        <taxon>Bacteria</taxon>
        <taxon>Bacillati</taxon>
        <taxon>Actinomycetota</taxon>
        <taxon>Actinomycetes</taxon>
        <taxon>Mycobacteriales</taxon>
        <taxon>Corynebacteriaceae</taxon>
        <taxon>Corynebacterium</taxon>
    </lineage>
</organism>
<dbReference type="HOGENOM" id="CLU_3006536_0_0_11"/>
<evidence type="ECO:0000313" key="2">
    <source>
        <dbReference type="Proteomes" id="UP000006247"/>
    </source>
</evidence>
<sequence length="56" mass="6438">MAAIRSYCMVCNENRRDVGSRRNHKAIKYQCEHLYCPKPRRTILLLIALATGVDTS</sequence>
<comment type="caution">
    <text evidence="1">The sequence shown here is derived from an EMBL/GenBank/DDBJ whole genome shotgun (WGS) entry which is preliminary data.</text>
</comment>
<dbReference type="Proteomes" id="UP000006247">
    <property type="component" value="Unassembled WGS sequence"/>
</dbReference>
<dbReference type="EMBL" id="ACEB01000001">
    <property type="protein sequence ID" value="EEG28383.1"/>
    <property type="molecule type" value="Genomic_DNA"/>
</dbReference>
<dbReference type="AlphaFoldDB" id="C0DZ97"/>
<name>C0DZ97_9CORY</name>
<reference evidence="1 2" key="1">
    <citation type="submission" date="2009-01" db="EMBL/GenBank/DDBJ databases">
        <authorList>
            <person name="Fulton L."/>
            <person name="Clifton S."/>
            <person name="Chinwalla A.T."/>
            <person name="Mitreva M."/>
            <person name="Sodergren E."/>
            <person name="Weinstock G."/>
            <person name="Clifton S."/>
            <person name="Dooling D.J."/>
            <person name="Fulton B."/>
            <person name="Minx P."/>
            <person name="Pepin K.H."/>
            <person name="Johnson M."/>
            <person name="Bhonagiri V."/>
            <person name="Nash W.E."/>
            <person name="Mardis E.R."/>
            <person name="Wilson R.K."/>
        </authorList>
    </citation>
    <scope>NUCLEOTIDE SEQUENCE [LARGE SCALE GENOMIC DNA]</scope>
    <source>
        <strain evidence="1 2">ATCC 33806</strain>
    </source>
</reference>
<accession>C0DZ97</accession>